<dbReference type="InterPro" id="IPR046357">
    <property type="entry name" value="PPIase_dom_sf"/>
</dbReference>
<dbReference type="EMBL" id="WVHS01000007">
    <property type="protein sequence ID" value="MXV17913.1"/>
    <property type="molecule type" value="Genomic_DNA"/>
</dbReference>
<dbReference type="Proteomes" id="UP000451233">
    <property type="component" value="Unassembled WGS sequence"/>
</dbReference>
<dbReference type="SUPFAM" id="SSF54534">
    <property type="entry name" value="FKBP-like"/>
    <property type="match status" value="2"/>
</dbReference>
<dbReference type="InterPro" id="IPR001179">
    <property type="entry name" value="PPIase_FKBP_dom"/>
</dbReference>
<evidence type="ECO:0000256" key="1">
    <source>
        <dbReference type="ARBA" id="ARBA00000971"/>
    </source>
</evidence>
<evidence type="ECO:0000259" key="7">
    <source>
        <dbReference type="PROSITE" id="PS50059"/>
    </source>
</evidence>
<organism evidence="8 9">
    <name type="scientific">Hufsiella ginkgonis</name>
    <dbReference type="NCBI Taxonomy" id="2695274"/>
    <lineage>
        <taxon>Bacteria</taxon>
        <taxon>Pseudomonadati</taxon>
        <taxon>Bacteroidota</taxon>
        <taxon>Sphingobacteriia</taxon>
        <taxon>Sphingobacteriales</taxon>
        <taxon>Sphingobacteriaceae</taxon>
        <taxon>Hufsiella</taxon>
    </lineage>
</organism>
<evidence type="ECO:0000256" key="6">
    <source>
        <dbReference type="RuleBase" id="RU003915"/>
    </source>
</evidence>
<evidence type="ECO:0000256" key="4">
    <source>
        <dbReference type="ARBA" id="ARBA00023235"/>
    </source>
</evidence>
<evidence type="ECO:0000313" key="9">
    <source>
        <dbReference type="Proteomes" id="UP000451233"/>
    </source>
</evidence>
<protein>
    <recommendedName>
        <fullName evidence="6">Peptidyl-prolyl cis-trans isomerase</fullName>
        <ecNumber evidence="6">5.2.1.8</ecNumber>
    </recommendedName>
</protein>
<sequence>MKTKLIILGIAALGLASCQQYKKGEGGLLYKIHRDKDGATLKEGDFMAIKAIQKTEEDSIIYNSYDFDQPTFMPMGKPSFKGDIFTALELLSEGDSATFKVPLDSLVKRGMPKPSNPKNKYMIYTFVVEKVIPKGTLNDSVFNAKIQDYIGKEKEKAKSGEDKKVAAYVADKGLKLETSPSGLKYVVTQKGAGALAAKGDTVTANYTGSFLSGKVFDTSVADVAKKPENKSIYNAMRTYEPIKVPVGLGGSIAGFEEALSSFPKGTKVTVLMPSKLAYGEMGNQGIPPFTPLVFDLEIVNITKGSGIPAQLPPPVAPK</sequence>
<dbReference type="GO" id="GO:0003755">
    <property type="term" value="F:peptidyl-prolyl cis-trans isomerase activity"/>
    <property type="evidence" value="ECO:0007669"/>
    <property type="project" value="UniProtKB-UniRule"/>
</dbReference>
<dbReference type="PROSITE" id="PS51257">
    <property type="entry name" value="PROKAR_LIPOPROTEIN"/>
    <property type="match status" value="1"/>
</dbReference>
<gene>
    <name evidence="8" type="ORF">GS398_21635</name>
</gene>
<keyword evidence="9" id="KW-1185">Reference proteome</keyword>
<dbReference type="Pfam" id="PF00254">
    <property type="entry name" value="FKBP_C"/>
    <property type="match status" value="1"/>
</dbReference>
<proteinExistence type="inferred from homology"/>
<evidence type="ECO:0000256" key="3">
    <source>
        <dbReference type="ARBA" id="ARBA00023110"/>
    </source>
</evidence>
<comment type="catalytic activity">
    <reaction evidence="1 5 6">
        <text>[protein]-peptidylproline (omega=180) = [protein]-peptidylproline (omega=0)</text>
        <dbReference type="Rhea" id="RHEA:16237"/>
        <dbReference type="Rhea" id="RHEA-COMP:10747"/>
        <dbReference type="Rhea" id="RHEA-COMP:10748"/>
        <dbReference type="ChEBI" id="CHEBI:83833"/>
        <dbReference type="ChEBI" id="CHEBI:83834"/>
        <dbReference type="EC" id="5.2.1.8"/>
    </reaction>
</comment>
<dbReference type="Gene3D" id="3.10.50.40">
    <property type="match status" value="2"/>
</dbReference>
<comment type="similarity">
    <text evidence="2 6">Belongs to the FKBP-type PPIase family.</text>
</comment>
<keyword evidence="4 5" id="KW-0413">Isomerase</keyword>
<dbReference type="PANTHER" id="PTHR43811:SF19">
    <property type="entry name" value="39 KDA FK506-BINDING NUCLEAR PROTEIN"/>
    <property type="match status" value="1"/>
</dbReference>
<feature type="domain" description="PPIase FKBP-type" evidence="7">
    <location>
        <begin position="199"/>
        <end position="302"/>
    </location>
</feature>
<dbReference type="RefSeq" id="WP_160908923.1">
    <property type="nucleotide sequence ID" value="NZ_WVHS01000007.1"/>
</dbReference>
<dbReference type="PROSITE" id="PS50059">
    <property type="entry name" value="FKBP_PPIASE"/>
    <property type="match status" value="1"/>
</dbReference>
<evidence type="ECO:0000313" key="8">
    <source>
        <dbReference type="EMBL" id="MXV17913.1"/>
    </source>
</evidence>
<evidence type="ECO:0000256" key="5">
    <source>
        <dbReference type="PROSITE-ProRule" id="PRU00277"/>
    </source>
</evidence>
<dbReference type="AlphaFoldDB" id="A0A7K1Y3P8"/>
<accession>A0A7K1Y3P8</accession>
<reference evidence="8 9" key="1">
    <citation type="submission" date="2019-11" db="EMBL/GenBank/DDBJ databases">
        <title>Pedobacter sp. HMF7056 Genome sequencing and assembly.</title>
        <authorList>
            <person name="Kang H."/>
            <person name="Kim H."/>
            <person name="Joh K."/>
        </authorList>
    </citation>
    <scope>NUCLEOTIDE SEQUENCE [LARGE SCALE GENOMIC DNA]</scope>
    <source>
        <strain evidence="8 9">HMF7056</strain>
    </source>
</reference>
<name>A0A7K1Y3P8_9SPHI</name>
<dbReference type="PANTHER" id="PTHR43811">
    <property type="entry name" value="FKBP-TYPE PEPTIDYL-PROLYL CIS-TRANS ISOMERASE FKPA"/>
    <property type="match status" value="1"/>
</dbReference>
<dbReference type="EC" id="5.2.1.8" evidence="6"/>
<comment type="caution">
    <text evidence="8">The sequence shown here is derived from an EMBL/GenBank/DDBJ whole genome shotgun (WGS) entry which is preliminary data.</text>
</comment>
<evidence type="ECO:0000256" key="2">
    <source>
        <dbReference type="ARBA" id="ARBA00006577"/>
    </source>
</evidence>
<keyword evidence="3 5" id="KW-0697">Rotamase</keyword>